<feature type="transmembrane region" description="Helical" evidence="6">
    <location>
        <begin position="175"/>
        <end position="198"/>
    </location>
</feature>
<evidence type="ECO:0000313" key="8">
    <source>
        <dbReference type="Proteomes" id="UP001595816"/>
    </source>
</evidence>
<evidence type="ECO:0000256" key="2">
    <source>
        <dbReference type="ARBA" id="ARBA00022475"/>
    </source>
</evidence>
<evidence type="ECO:0000256" key="6">
    <source>
        <dbReference type="SAM" id="Phobius"/>
    </source>
</evidence>
<name>A0ABV8LI93_9ACTN</name>
<dbReference type="InterPro" id="IPR001851">
    <property type="entry name" value="ABC_transp_permease"/>
</dbReference>
<feature type="transmembrane region" description="Helical" evidence="6">
    <location>
        <begin position="62"/>
        <end position="82"/>
    </location>
</feature>
<dbReference type="EMBL" id="JBHSAY010000005">
    <property type="protein sequence ID" value="MFC4130333.1"/>
    <property type="molecule type" value="Genomic_DNA"/>
</dbReference>
<feature type="transmembrane region" description="Helical" evidence="6">
    <location>
        <begin position="89"/>
        <end position="110"/>
    </location>
</feature>
<evidence type="ECO:0000256" key="4">
    <source>
        <dbReference type="ARBA" id="ARBA00022989"/>
    </source>
</evidence>
<organism evidence="7 8">
    <name type="scientific">Hamadaea flava</name>
    <dbReference type="NCBI Taxonomy" id="1742688"/>
    <lineage>
        <taxon>Bacteria</taxon>
        <taxon>Bacillati</taxon>
        <taxon>Actinomycetota</taxon>
        <taxon>Actinomycetes</taxon>
        <taxon>Micromonosporales</taxon>
        <taxon>Micromonosporaceae</taxon>
        <taxon>Hamadaea</taxon>
    </lineage>
</organism>
<feature type="transmembrane region" description="Helical" evidence="6">
    <location>
        <begin position="310"/>
        <end position="329"/>
    </location>
</feature>
<feature type="transmembrane region" description="Helical" evidence="6">
    <location>
        <begin position="150"/>
        <end position="169"/>
    </location>
</feature>
<evidence type="ECO:0000313" key="7">
    <source>
        <dbReference type="EMBL" id="MFC4130333.1"/>
    </source>
</evidence>
<accession>A0ABV8LI93</accession>
<sequence>MTASTADVVLVAPEATWNRARKTGAVLAGLGLIATVVFGLLASTKTTHYALGTTTSGAAIPIPGKLGAIVFGLIALGAGLALMITQKRFGLWVGVSLGAFVISSLCWQVSQAANGDTIPLGSLAQLTVLAALPLIFGSIGGVLCERTGVVNVAIEGQLLTGAFLGAFLGSVAGSYWVGLLAAAVGGVIISALLAVFAIRYLVDQVVIGIVLNTFALGITGYLYEQIMRSDTQAYNSPPRLPEWDIPLLSKIPIIGPALFQGTILTYAAMVLVAVVTIALYRTRWGLRTRAVGEHPKAADTLGVRVLGLRYTNVLIAGAVAGFGGAYFSMVSATSFTKNLTGGAGFIALAAMIFGRWQPIGALFASLFFGFAGALATTLGSIATPIPSDFLNMLPYIATIFAVAGLVGRVRAPAADGKPYEKGH</sequence>
<dbReference type="PANTHER" id="PTHR43370">
    <property type="entry name" value="SUGAR ABC TRANSPORTER INTEGRAL MEMBRANE PROTEIN-RELATED"/>
    <property type="match status" value="1"/>
</dbReference>
<dbReference type="RefSeq" id="WP_253758088.1">
    <property type="nucleotide sequence ID" value="NZ_JAMZDZ010000001.1"/>
</dbReference>
<feature type="transmembrane region" description="Helical" evidence="6">
    <location>
        <begin position="257"/>
        <end position="280"/>
    </location>
</feature>
<comment type="subcellular location">
    <subcellularLocation>
        <location evidence="1">Cell membrane</location>
        <topology evidence="1">Multi-pass membrane protein</topology>
    </subcellularLocation>
</comment>
<evidence type="ECO:0000256" key="3">
    <source>
        <dbReference type="ARBA" id="ARBA00022692"/>
    </source>
</evidence>
<dbReference type="CDD" id="cd06580">
    <property type="entry name" value="TM_PBP1_transp_TpRbsC_like"/>
    <property type="match status" value="1"/>
</dbReference>
<reference evidence="8" key="1">
    <citation type="journal article" date="2019" name="Int. J. Syst. Evol. Microbiol.">
        <title>The Global Catalogue of Microorganisms (GCM) 10K type strain sequencing project: providing services to taxonomists for standard genome sequencing and annotation.</title>
        <authorList>
            <consortium name="The Broad Institute Genomics Platform"/>
            <consortium name="The Broad Institute Genome Sequencing Center for Infectious Disease"/>
            <person name="Wu L."/>
            <person name="Ma J."/>
        </authorList>
    </citation>
    <scope>NUCLEOTIDE SEQUENCE [LARGE SCALE GENOMIC DNA]</scope>
    <source>
        <strain evidence="8">CGMCC 4.7289</strain>
    </source>
</reference>
<proteinExistence type="predicted"/>
<keyword evidence="5 6" id="KW-0472">Membrane</keyword>
<keyword evidence="8" id="KW-1185">Reference proteome</keyword>
<evidence type="ECO:0000256" key="1">
    <source>
        <dbReference type="ARBA" id="ARBA00004651"/>
    </source>
</evidence>
<gene>
    <name evidence="7" type="ORF">ACFOZ4_06930</name>
</gene>
<feature type="transmembrane region" description="Helical" evidence="6">
    <location>
        <begin position="335"/>
        <end position="354"/>
    </location>
</feature>
<keyword evidence="3 6" id="KW-0812">Transmembrane</keyword>
<feature type="transmembrane region" description="Helical" evidence="6">
    <location>
        <begin position="24"/>
        <end position="42"/>
    </location>
</feature>
<dbReference type="Proteomes" id="UP001595816">
    <property type="component" value="Unassembled WGS sequence"/>
</dbReference>
<comment type="caution">
    <text evidence="7">The sequence shown here is derived from an EMBL/GenBank/DDBJ whole genome shotgun (WGS) entry which is preliminary data.</text>
</comment>
<feature type="transmembrane region" description="Helical" evidence="6">
    <location>
        <begin position="122"/>
        <end position="143"/>
    </location>
</feature>
<dbReference type="Pfam" id="PF02653">
    <property type="entry name" value="BPD_transp_2"/>
    <property type="match status" value="1"/>
</dbReference>
<keyword evidence="4 6" id="KW-1133">Transmembrane helix</keyword>
<protein>
    <submittedName>
        <fullName evidence="7">ABC transporter permease</fullName>
    </submittedName>
</protein>
<feature type="transmembrane region" description="Helical" evidence="6">
    <location>
        <begin position="389"/>
        <end position="407"/>
    </location>
</feature>
<keyword evidence="2" id="KW-1003">Cell membrane</keyword>
<evidence type="ECO:0000256" key="5">
    <source>
        <dbReference type="ARBA" id="ARBA00023136"/>
    </source>
</evidence>
<feature type="transmembrane region" description="Helical" evidence="6">
    <location>
        <begin position="205"/>
        <end position="223"/>
    </location>
</feature>
<dbReference type="PANTHER" id="PTHR43370:SF1">
    <property type="entry name" value="GUANOSINE ABC TRANSPORTER PERMEASE PROTEIN NUPQ"/>
    <property type="match status" value="1"/>
</dbReference>
<feature type="transmembrane region" description="Helical" evidence="6">
    <location>
        <begin position="361"/>
        <end position="383"/>
    </location>
</feature>